<feature type="transmembrane region" description="Helical" evidence="1">
    <location>
        <begin position="722"/>
        <end position="742"/>
    </location>
</feature>
<reference evidence="2 3" key="1">
    <citation type="submission" date="2023-06" db="EMBL/GenBank/DDBJ databases">
        <title>Pelomonas sp. PFR6 16S ribosomal RNA gene Genome sequencing and assembly.</title>
        <authorList>
            <person name="Woo H."/>
        </authorList>
    </citation>
    <scope>NUCLEOTIDE SEQUENCE [LARGE SCALE GENOMIC DNA]</scope>
    <source>
        <strain evidence="2 3">PFR6</strain>
    </source>
</reference>
<feature type="transmembrane region" description="Helical" evidence="1">
    <location>
        <begin position="690"/>
        <end position="710"/>
    </location>
</feature>
<evidence type="ECO:0000313" key="3">
    <source>
        <dbReference type="Proteomes" id="UP001228044"/>
    </source>
</evidence>
<sequence>MADSSSGSTGGFPWASVAVLAAFVASTQLVPRAFEALRPPEKERAQATMVEAALPIDARLWEDPFIALRRYEAERNDRCEKSFKDAAAVQGCKGADAQRQLPTHVVRRMGGGTDAEDTLVLAAMVPGNPFVGAEESRRRTRYAVLAGLQATGFLPDDAEHLGLLALPRKSLVSVGDSQPESTYNVPYELLHRDPSGQLSGEQTEFLRYGRVLLLWVDENALPTPKLDAMALLVTQLLGEWACQVAAETTQGGYRADSLPGLAVIGPSSTDALRVALTDLGRANDIAASYRGYTKQGGCLAADVHAAKRPNDLQLGYWRLSKAYFFNPFSTALSSYLPELQNQTIWQFLFKQFNEVVEPVFGPVREEDISFVRTISTDDLLIDKLVIELQRRLPEERRRRIVLIAERDSLYAQSLVRELTVVLKRQMPWLEVVAAYYFRGIDGVTTREAATAAAAVAKPGKDPQDESRKIEWPESRDQLDYLRRMALSLQQSESDPDQAPIGALGIFGFDVHDKLLVMQALHDNFADRIFMTTDMDARLLHPRALPFTRNLIVATSLPLEMPSRARTRPLDLRAGGAPFRDVYQSATYLAARQAGCKSDRCRDVEREKADDLIDNPWLYEIGRTRPIWLEGRGGVALNVGRADQGQGLVAGILLGFMSVALLLWPSTPSLRKLRARLVRFDPADAEAKSRLGPATALLATAQLAVLAFMYVTVLEFLNPRGLALWQPVALAMLVLAPASLAVWLDRRRERSGAAVPKLAAAPYYLLVLGSALVLMLLVWTQQGTGACDNCEPVAWFEGVSAWPSHLLHLLALVVIVGSIDVAWEHGVHTLSQDGHWLALGDDPESGRQRPGWLASLPRISLLRWTRPAGFSCDIASLWREYVLRAAGRPRALRVLMIYLLTMGIGLWLLWMLGTGQSGWGDSRILEIPVRGARHRAVVFSALALVLALLPLAILAVSDATLLVYRFVSHLNCGRSVYPRSCLKRFADALGDPACAELWCTPIAAEPERRSDGTAPARHSLLDGWIDMQLVARRTEHISPMVIGPFTVLGIVLLARSRVFDNWSLTPAIALIASAYLLVLIALGALLKRAVERTREHTLAAMAADLRWLKGQSGPMGALAKPFESLRDEVRTMHSGAFAGLFDQPMLKAMLVPLGGAGGAQLLDYLSLAW</sequence>
<keyword evidence="1" id="KW-1133">Transmembrane helix</keyword>
<comment type="caution">
    <text evidence="2">The sequence shown here is derived from an EMBL/GenBank/DDBJ whole genome shotgun (WGS) entry which is preliminary data.</text>
</comment>
<feature type="transmembrane region" description="Helical" evidence="1">
    <location>
        <begin position="1036"/>
        <end position="1054"/>
    </location>
</feature>
<evidence type="ECO:0000313" key="2">
    <source>
        <dbReference type="EMBL" id="MDN3921710.1"/>
    </source>
</evidence>
<organism evidence="2 3">
    <name type="scientific">Roseateles violae</name>
    <dbReference type="NCBI Taxonomy" id="3058042"/>
    <lineage>
        <taxon>Bacteria</taxon>
        <taxon>Pseudomonadati</taxon>
        <taxon>Pseudomonadota</taxon>
        <taxon>Betaproteobacteria</taxon>
        <taxon>Burkholderiales</taxon>
        <taxon>Sphaerotilaceae</taxon>
        <taxon>Roseateles</taxon>
    </lineage>
</organism>
<keyword evidence="1" id="KW-0472">Membrane</keyword>
<feature type="transmembrane region" description="Helical" evidence="1">
    <location>
        <begin position="931"/>
        <end position="955"/>
    </location>
</feature>
<keyword evidence="1" id="KW-0812">Transmembrane</keyword>
<name>A0ABT8DTU0_9BURK</name>
<dbReference type="EMBL" id="JAUHHC010000004">
    <property type="protein sequence ID" value="MDN3921710.1"/>
    <property type="molecule type" value="Genomic_DNA"/>
</dbReference>
<dbReference type="RefSeq" id="WP_290360025.1">
    <property type="nucleotide sequence ID" value="NZ_JAUHHC010000004.1"/>
</dbReference>
<feature type="transmembrane region" description="Helical" evidence="1">
    <location>
        <begin position="1066"/>
        <end position="1085"/>
    </location>
</feature>
<feature type="transmembrane region" description="Helical" evidence="1">
    <location>
        <begin position="647"/>
        <end position="669"/>
    </location>
</feature>
<accession>A0ABT8DTU0</accession>
<gene>
    <name evidence="2" type="ORF">QWJ38_15560</name>
</gene>
<feature type="transmembrane region" description="Helical" evidence="1">
    <location>
        <begin position="801"/>
        <end position="822"/>
    </location>
</feature>
<keyword evidence="3" id="KW-1185">Reference proteome</keyword>
<proteinExistence type="predicted"/>
<dbReference type="Proteomes" id="UP001228044">
    <property type="component" value="Unassembled WGS sequence"/>
</dbReference>
<feature type="transmembrane region" description="Helical" evidence="1">
    <location>
        <begin position="762"/>
        <end position="781"/>
    </location>
</feature>
<feature type="transmembrane region" description="Helical" evidence="1">
    <location>
        <begin position="893"/>
        <end position="911"/>
    </location>
</feature>
<evidence type="ECO:0000256" key="1">
    <source>
        <dbReference type="SAM" id="Phobius"/>
    </source>
</evidence>
<protein>
    <submittedName>
        <fullName evidence="2">Uncharacterized protein</fullName>
    </submittedName>
</protein>